<protein>
    <submittedName>
        <fullName evidence="1">Uncharacterized protein</fullName>
    </submittedName>
</protein>
<evidence type="ECO:0000313" key="1">
    <source>
        <dbReference type="EMBL" id="KAK3790688.1"/>
    </source>
</evidence>
<comment type="caution">
    <text evidence="1">The sequence shown here is derived from an EMBL/GenBank/DDBJ whole genome shotgun (WGS) entry which is preliminary data.</text>
</comment>
<organism evidence="1 2">
    <name type="scientific">Elysia crispata</name>
    <name type="common">lettuce slug</name>
    <dbReference type="NCBI Taxonomy" id="231223"/>
    <lineage>
        <taxon>Eukaryota</taxon>
        <taxon>Metazoa</taxon>
        <taxon>Spiralia</taxon>
        <taxon>Lophotrochozoa</taxon>
        <taxon>Mollusca</taxon>
        <taxon>Gastropoda</taxon>
        <taxon>Heterobranchia</taxon>
        <taxon>Euthyneura</taxon>
        <taxon>Panpulmonata</taxon>
        <taxon>Sacoglossa</taxon>
        <taxon>Placobranchoidea</taxon>
        <taxon>Plakobranchidae</taxon>
        <taxon>Elysia</taxon>
    </lineage>
</organism>
<dbReference type="Proteomes" id="UP001283361">
    <property type="component" value="Unassembled WGS sequence"/>
</dbReference>
<name>A0AAE1AN09_9GAST</name>
<proteinExistence type="predicted"/>
<keyword evidence="2" id="KW-1185">Reference proteome</keyword>
<accession>A0AAE1AN09</accession>
<dbReference type="EMBL" id="JAWDGP010001519">
    <property type="protein sequence ID" value="KAK3790688.1"/>
    <property type="molecule type" value="Genomic_DNA"/>
</dbReference>
<evidence type="ECO:0000313" key="2">
    <source>
        <dbReference type="Proteomes" id="UP001283361"/>
    </source>
</evidence>
<sequence>MEEIKRNVFLCPDLFFPPPVPISECLPGYRLIPSVEVRLTLSLSNDSYRLSNSFLANPDNYKSCFSVKMSSIDPGSPSEQSLWPQSLSNYWLTSP</sequence>
<gene>
    <name evidence="1" type="ORF">RRG08_038180</name>
</gene>
<dbReference type="AlphaFoldDB" id="A0AAE1AN09"/>
<reference evidence="1" key="1">
    <citation type="journal article" date="2023" name="G3 (Bethesda)">
        <title>A reference genome for the long-term kleptoplast-retaining sea slug Elysia crispata morphotype clarki.</title>
        <authorList>
            <person name="Eastman K.E."/>
            <person name="Pendleton A.L."/>
            <person name="Shaikh M.A."/>
            <person name="Suttiyut T."/>
            <person name="Ogas R."/>
            <person name="Tomko P."/>
            <person name="Gavelis G."/>
            <person name="Widhalm J.R."/>
            <person name="Wisecaver J.H."/>
        </authorList>
    </citation>
    <scope>NUCLEOTIDE SEQUENCE</scope>
    <source>
        <strain evidence="1">ECLA1</strain>
    </source>
</reference>